<feature type="compositionally biased region" description="Low complexity" evidence="1">
    <location>
        <begin position="450"/>
        <end position="460"/>
    </location>
</feature>
<feature type="compositionally biased region" description="Basic and acidic residues" evidence="1">
    <location>
        <begin position="874"/>
        <end position="883"/>
    </location>
</feature>
<dbReference type="OrthoDB" id="3199820at2759"/>
<feature type="region of interest" description="Disordered" evidence="1">
    <location>
        <begin position="499"/>
        <end position="531"/>
    </location>
</feature>
<feature type="region of interest" description="Disordered" evidence="1">
    <location>
        <begin position="1142"/>
        <end position="1165"/>
    </location>
</feature>
<feature type="compositionally biased region" description="Low complexity" evidence="1">
    <location>
        <begin position="476"/>
        <end position="487"/>
    </location>
</feature>
<feature type="compositionally biased region" description="Low complexity" evidence="1">
    <location>
        <begin position="565"/>
        <end position="584"/>
    </location>
</feature>
<evidence type="ECO:0000313" key="4">
    <source>
        <dbReference type="Proteomes" id="UP000383932"/>
    </source>
</evidence>
<feature type="compositionally biased region" description="Basic and acidic residues" evidence="1">
    <location>
        <begin position="704"/>
        <end position="722"/>
    </location>
</feature>
<dbReference type="InterPro" id="IPR057725">
    <property type="entry name" value="Ams2-SPT21_N"/>
</dbReference>
<feature type="compositionally biased region" description="Basic and acidic residues" evidence="1">
    <location>
        <begin position="1024"/>
        <end position="1033"/>
    </location>
</feature>
<feature type="compositionally biased region" description="Pro residues" evidence="1">
    <location>
        <begin position="546"/>
        <end position="555"/>
    </location>
</feature>
<accession>A0A5N5QBK3</accession>
<comment type="caution">
    <text evidence="3">The sequence shown here is derived from an EMBL/GenBank/DDBJ whole genome shotgun (WGS) entry which is preliminary data.</text>
</comment>
<evidence type="ECO:0000259" key="2">
    <source>
        <dbReference type="Pfam" id="PF25823"/>
    </source>
</evidence>
<feature type="compositionally biased region" description="Low complexity" evidence="1">
    <location>
        <begin position="740"/>
        <end position="769"/>
    </location>
</feature>
<feature type="compositionally biased region" description="Low complexity" evidence="1">
    <location>
        <begin position="157"/>
        <end position="170"/>
    </location>
</feature>
<organism evidence="3 4">
    <name type="scientific">Ceratobasidium theobromae</name>
    <dbReference type="NCBI Taxonomy" id="1582974"/>
    <lineage>
        <taxon>Eukaryota</taxon>
        <taxon>Fungi</taxon>
        <taxon>Dikarya</taxon>
        <taxon>Basidiomycota</taxon>
        <taxon>Agaricomycotina</taxon>
        <taxon>Agaricomycetes</taxon>
        <taxon>Cantharellales</taxon>
        <taxon>Ceratobasidiaceae</taxon>
        <taxon>Ceratobasidium</taxon>
    </lineage>
</organism>
<feature type="region of interest" description="Disordered" evidence="1">
    <location>
        <begin position="142"/>
        <end position="271"/>
    </location>
</feature>
<feature type="compositionally biased region" description="Polar residues" evidence="1">
    <location>
        <begin position="905"/>
        <end position="923"/>
    </location>
</feature>
<feature type="region of interest" description="Disordered" evidence="1">
    <location>
        <begin position="337"/>
        <end position="487"/>
    </location>
</feature>
<feature type="compositionally biased region" description="Low complexity" evidence="1">
    <location>
        <begin position="363"/>
        <end position="376"/>
    </location>
</feature>
<feature type="domain" description="Ams2/SPT21 N-terminal" evidence="2">
    <location>
        <begin position="6"/>
        <end position="125"/>
    </location>
</feature>
<proteinExistence type="predicted"/>
<feature type="compositionally biased region" description="Low complexity" evidence="1">
    <location>
        <begin position="499"/>
        <end position="508"/>
    </location>
</feature>
<feature type="region of interest" description="Disordered" evidence="1">
    <location>
        <begin position="869"/>
        <end position="1052"/>
    </location>
</feature>
<protein>
    <recommendedName>
        <fullName evidence="2">Ams2/SPT21 N-terminal domain-containing protein</fullName>
    </recommendedName>
</protein>
<feature type="compositionally biased region" description="Acidic residues" evidence="1">
    <location>
        <begin position="409"/>
        <end position="418"/>
    </location>
</feature>
<evidence type="ECO:0000313" key="3">
    <source>
        <dbReference type="EMBL" id="KAB5588796.1"/>
    </source>
</evidence>
<feature type="compositionally biased region" description="Low complexity" evidence="1">
    <location>
        <begin position="1000"/>
        <end position="1011"/>
    </location>
</feature>
<gene>
    <name evidence="3" type="ORF">CTheo_7759</name>
</gene>
<dbReference type="AlphaFoldDB" id="A0A5N5QBK3"/>
<sequence>MELNYPLKVLYTLGSSQLMLARADGVECRAVKPRPHSDAEAKHASTMLKTCLSALCTASPELLADPRTDHSVYALDPLQVPELMVGRGLLTWLMSESGRVVGTVKEDYVDGEDVEVLEVRLSLTPTVAVSRAQHATSLHNISHFHSSSANPSPPTTPLSQPTLVQSTRASVRTRTRTNKDKSTTPPLASKRGKQKSTRSESFQARSDSPASSRNHSRVSSISSLALSQTKAQSQPAQPPSSSQQDRQSSPTKSLARLLASVGSSSDPKSGTPLLDSLLERLKATGLLSTFQAGEAGLQDSEHGQSSPEAVVKLEDVSEAQRQVLLTLLKFATLGENGNESKRDAPHSIKSPASGVAPSPRVFAAPSPLSISAPSPATSVAIPQTPAPFASGDPGSKPPSSLGVRKRELDDGEIVEIDPSEYSTMQNDTKRVRVGDTRSASSRRLEFGNNAPSPSLSAPSPEQSVTGAPSPNPSIPSPNISAAVASPSVSVASPNVALPCLSPNISAASPNPPGASPAVSSTSPSITAASPALSNVSPAISAASPFPYPYPTPAGFPPRSLTTTISQPNLSFSQPPSLQPSLSQPNTSIDQAESSNGRSKKRTPRGALVVAQTDLPPCTGSFITPRDQIGQPRPPAEVPPPARKCVAGPGRSKGGAKGNRKPDAEEARRVSEEEVRGMLAGGYYPSGGLQDEHRRLFGAGGSRTRRPEAEAHEDKVEAEDTVRTDLPQAPPPAPHQDSNPASGSSAHYRSSSAAPVAAPRPRQPRAPTKTPRQRPPTIPKRSPVALPPVSRLPMMMTSPIRATGEPRSSSKSSDSRLPLSLSEYSPLKRLLQTAGVDKIEDVLGRDGVLGLKGGGWKNTLDALNRASRANGKAAMIKEQEREVVDLTSDADDEAEAPAPKTPPRPTSLNQAPPTTPPRRQSQYVAVTPPRKVHPTPLRVPDSPLFRESKVLEYPSSDAPDDQDAPDLQDIPLDLPPSSPPPMSDSDLDPEVGSGSKRHQEGSQGYQGSSGASRDVPSTDNETEDHDQVWDETIRPAEAPTESESGEPVGSILGDEQLGFLSGEVDMSLGALAGDTVVPLDIQALLDMLEAQQPSADGMVDMNSVLLGPEAQALDFSWLDGLGAGDGGIGGASLDMDFSSVDFLGGQPAGSEPPLDEASLGEAGPGSNAEAELAQLLAAFATG</sequence>
<feature type="compositionally biased region" description="Pro residues" evidence="1">
    <location>
        <begin position="972"/>
        <end position="981"/>
    </location>
</feature>
<keyword evidence="4" id="KW-1185">Reference proteome</keyword>
<feature type="compositionally biased region" description="Basic and acidic residues" evidence="1">
    <location>
        <begin position="659"/>
        <end position="675"/>
    </location>
</feature>
<name>A0A5N5QBK3_9AGAM</name>
<feature type="compositionally biased region" description="Low complexity" evidence="1">
    <location>
        <begin position="208"/>
        <end position="250"/>
    </location>
</feature>
<feature type="compositionally biased region" description="Low complexity" evidence="1">
    <location>
        <begin position="515"/>
        <end position="531"/>
    </location>
</feature>
<feature type="region of interest" description="Disordered" evidence="1">
    <location>
        <begin position="546"/>
        <end position="818"/>
    </location>
</feature>
<evidence type="ECO:0000256" key="1">
    <source>
        <dbReference type="SAM" id="MobiDB-lite"/>
    </source>
</evidence>
<reference evidence="3 4" key="1">
    <citation type="journal article" date="2019" name="Fungal Biol. Biotechnol.">
        <title>Draft genome sequence of fastidious pathogen Ceratobasidium theobromae, which causes vascular-streak dieback in Theobroma cacao.</title>
        <authorList>
            <person name="Ali S.S."/>
            <person name="Asman A."/>
            <person name="Shao J."/>
            <person name="Firmansyah A.P."/>
            <person name="Susilo A.W."/>
            <person name="Rosmana A."/>
            <person name="McMahon P."/>
            <person name="Junaid M."/>
            <person name="Guest D."/>
            <person name="Kheng T.Y."/>
            <person name="Meinhardt L.W."/>
            <person name="Bailey B.A."/>
        </authorList>
    </citation>
    <scope>NUCLEOTIDE SEQUENCE [LARGE SCALE GENOMIC DNA]</scope>
    <source>
        <strain evidence="3 4">CT2</strain>
    </source>
</reference>
<dbReference type="Proteomes" id="UP000383932">
    <property type="component" value="Unassembled WGS sequence"/>
</dbReference>
<feature type="compositionally biased region" description="Low complexity" evidence="1">
    <location>
        <begin position="808"/>
        <end position="818"/>
    </location>
</feature>
<dbReference type="EMBL" id="SSOP01000368">
    <property type="protein sequence ID" value="KAB5588796.1"/>
    <property type="molecule type" value="Genomic_DNA"/>
</dbReference>
<feature type="compositionally biased region" description="Polar residues" evidence="1">
    <location>
        <begin position="585"/>
        <end position="596"/>
    </location>
</feature>
<dbReference type="Pfam" id="PF25823">
    <property type="entry name" value="Ams2-SPT21_N"/>
    <property type="match status" value="1"/>
</dbReference>
<feature type="compositionally biased region" description="Pro residues" evidence="1">
    <location>
        <begin position="631"/>
        <end position="641"/>
    </location>
</feature>